<feature type="transmembrane region" description="Helical" evidence="1">
    <location>
        <begin position="48"/>
        <end position="70"/>
    </location>
</feature>
<proteinExistence type="predicted"/>
<accession>A0A3B0UFN5</accession>
<dbReference type="InterPro" id="IPR025635">
    <property type="entry name" value="DUF4293"/>
</dbReference>
<organism evidence="2">
    <name type="scientific">hydrothermal vent metagenome</name>
    <dbReference type="NCBI Taxonomy" id="652676"/>
    <lineage>
        <taxon>unclassified sequences</taxon>
        <taxon>metagenomes</taxon>
        <taxon>ecological metagenomes</taxon>
    </lineage>
</organism>
<feature type="transmembrane region" description="Helical" evidence="1">
    <location>
        <begin position="109"/>
        <end position="129"/>
    </location>
</feature>
<dbReference type="AlphaFoldDB" id="A0A3B0UFN5"/>
<evidence type="ECO:0008006" key="3">
    <source>
        <dbReference type="Google" id="ProtNLM"/>
    </source>
</evidence>
<keyword evidence="1" id="KW-0812">Transmembrane</keyword>
<evidence type="ECO:0000256" key="1">
    <source>
        <dbReference type="SAM" id="Phobius"/>
    </source>
</evidence>
<dbReference type="EMBL" id="UOEP01000087">
    <property type="protein sequence ID" value="VAW18436.1"/>
    <property type="molecule type" value="Genomic_DNA"/>
</dbReference>
<reference evidence="2" key="1">
    <citation type="submission" date="2018-06" db="EMBL/GenBank/DDBJ databases">
        <authorList>
            <person name="Zhirakovskaya E."/>
        </authorList>
    </citation>
    <scope>NUCLEOTIDE SEQUENCE</scope>
</reference>
<feature type="transmembrane region" description="Helical" evidence="1">
    <location>
        <begin position="82"/>
        <end position="103"/>
    </location>
</feature>
<feature type="transmembrane region" description="Helical" evidence="1">
    <location>
        <begin position="7"/>
        <end position="28"/>
    </location>
</feature>
<keyword evidence="1" id="KW-0472">Membrane</keyword>
<dbReference type="Pfam" id="PF14126">
    <property type="entry name" value="DUF4293"/>
    <property type="match status" value="1"/>
</dbReference>
<protein>
    <recommendedName>
        <fullName evidence="3">DUF4293 domain-containing protein</fullName>
    </recommendedName>
</protein>
<evidence type="ECO:0000313" key="2">
    <source>
        <dbReference type="EMBL" id="VAW18436.1"/>
    </source>
</evidence>
<name>A0A3B0UFN5_9ZZZZ</name>
<gene>
    <name evidence="2" type="ORF">MNBD_BACTEROID01-920</name>
</gene>
<keyword evidence="1" id="KW-1133">Transmembrane helix</keyword>
<sequence length="147" mass="16625">MVQRIQTVYILISIFLMGLGLMLPLAEISANGELFLFKAAGILKGEEVVFSGLPLQLFIGIIILIHIIAVFSHKKRIRQMRLLVFAIILMLGLFGLFYYFAYASFENQAIAFKIATVFPFVAIILDYLAIRNIGKDEALVRSLDRIR</sequence>